<proteinExistence type="predicted"/>
<gene>
    <name evidence="1" type="ORF">NEISUBOT_04059</name>
</gene>
<evidence type="ECO:0000313" key="1">
    <source>
        <dbReference type="EMBL" id="EFC52316.1"/>
    </source>
</evidence>
<protein>
    <submittedName>
        <fullName evidence="1">Uncharacterized protein</fullName>
    </submittedName>
</protein>
<evidence type="ECO:0000313" key="2">
    <source>
        <dbReference type="Proteomes" id="UP000004621"/>
    </source>
</evidence>
<accession>A0A9W5IRF7</accession>
<dbReference type="AlphaFoldDB" id="A0A9W5IRF7"/>
<organism evidence="1 2">
    <name type="scientific">Neisseria subflava NJ9703</name>
    <dbReference type="NCBI Taxonomy" id="546268"/>
    <lineage>
        <taxon>Bacteria</taxon>
        <taxon>Pseudomonadati</taxon>
        <taxon>Pseudomonadota</taxon>
        <taxon>Betaproteobacteria</taxon>
        <taxon>Neisseriales</taxon>
        <taxon>Neisseriaceae</taxon>
        <taxon>Neisseria</taxon>
    </lineage>
</organism>
<sequence>MCFEIIEKFKGGIVPQKNKGRLKNCACLVEAAFSDGLIFVLYLI</sequence>
<name>A0A9W5IRF7_NEISU</name>
<dbReference type="Proteomes" id="UP000004621">
    <property type="component" value="Unassembled WGS sequence"/>
</dbReference>
<comment type="caution">
    <text evidence="1">The sequence shown here is derived from an EMBL/GenBank/DDBJ whole genome shotgun (WGS) entry which is preliminary data.</text>
</comment>
<reference evidence="1 2" key="1">
    <citation type="submission" date="2010-01" db="EMBL/GenBank/DDBJ databases">
        <authorList>
            <person name="Weinstock G."/>
            <person name="Sodergren E."/>
            <person name="Clifton S."/>
            <person name="Fulton L."/>
            <person name="Fulton B."/>
            <person name="Courtney L."/>
            <person name="Fronick C."/>
            <person name="Harrison M."/>
            <person name="Strong C."/>
            <person name="Farmer C."/>
            <person name="Delahaunty K."/>
            <person name="Markovic C."/>
            <person name="Hall O."/>
            <person name="Minx P."/>
            <person name="Tomlinson C."/>
            <person name="Mitreva M."/>
            <person name="Nelson J."/>
            <person name="Hou S."/>
            <person name="Wollam A."/>
            <person name="Pepin K.H."/>
            <person name="Johnson M."/>
            <person name="Bhonagiri V."/>
            <person name="Nash W.E."/>
            <person name="Warren W."/>
            <person name="Chinwalla A."/>
            <person name="Mardis E.R."/>
            <person name="Wilson R.K."/>
        </authorList>
    </citation>
    <scope>NUCLEOTIDE SEQUENCE [LARGE SCALE GENOMIC DNA]</scope>
    <source>
        <strain evidence="1 2">NJ9703</strain>
    </source>
</reference>
<dbReference type="EMBL" id="ACEO02000004">
    <property type="protein sequence ID" value="EFC52316.1"/>
    <property type="molecule type" value="Genomic_DNA"/>
</dbReference>